<dbReference type="Gramene" id="CDP17500">
    <property type="protein sequence ID" value="CDP17500"/>
    <property type="gene ID" value="GSCOC_T00007937001"/>
</dbReference>
<dbReference type="InParanoid" id="A0A068V9Q1"/>
<evidence type="ECO:0000256" key="10">
    <source>
        <dbReference type="ARBA" id="ARBA00022989"/>
    </source>
</evidence>
<sequence length="503" mass="56855">MDHWHPAIKKMTNSFKIKLGQGGYGCVYKGMLHDGSPVTVKVLKESKGSVEEFINEVASISRISNVNIVTLLFFCFQGCKRALIYESVPNGSLDKFTHGGRSSTHHQLRMQELYKISVGIARGLEYLHHGYNTRILHLDIKPHNILLDKNFTPKIPDFGLAKLCPGKESIVSILSARGAIGYIAPEVFCKTIGGVSHKSEVYSYGMTVFEMVGVREDTEVGVVDDISDMCFPDWIYKRLDQVKNLDEILFDQKAKKKKERVLKLKPKVEEDNKIYELSDFGDDASQVAIDLKDSKGEAQVFMLMINVDDMTQLRVKQRMKQRRLKTCTLEFLFSLLILTMFLFNNSSELKSCTLSIARTFLFGSTHFQGSKKALIQGFIPNGSLEKFAYSGKILDKPSTWMANIVQNCNKNFCPKISDFGLAKLYLQKESIVSILGAPRTVGYIANEIFCKNIGGVSRKSDVYSYGMMVFEMVGERKNIDVGVDHSSEIYFPRWSYSRLDRGD</sequence>
<organism evidence="16 17">
    <name type="scientific">Coffea canephora</name>
    <name type="common">Robusta coffee</name>
    <dbReference type="NCBI Taxonomy" id="49390"/>
    <lineage>
        <taxon>Eukaryota</taxon>
        <taxon>Viridiplantae</taxon>
        <taxon>Streptophyta</taxon>
        <taxon>Embryophyta</taxon>
        <taxon>Tracheophyta</taxon>
        <taxon>Spermatophyta</taxon>
        <taxon>Magnoliopsida</taxon>
        <taxon>eudicotyledons</taxon>
        <taxon>Gunneridae</taxon>
        <taxon>Pentapetalae</taxon>
        <taxon>asterids</taxon>
        <taxon>lamiids</taxon>
        <taxon>Gentianales</taxon>
        <taxon>Rubiaceae</taxon>
        <taxon>Ixoroideae</taxon>
        <taxon>Gardenieae complex</taxon>
        <taxon>Bertiereae - Coffeeae clade</taxon>
        <taxon>Coffeeae</taxon>
        <taxon>Coffea</taxon>
    </lineage>
</organism>
<dbReference type="Proteomes" id="UP000295252">
    <property type="component" value="Unassembled WGS sequence"/>
</dbReference>
<comment type="catalytic activity">
    <reaction evidence="14">
        <text>L-seryl-[protein] + ATP = O-phospho-L-seryl-[protein] + ADP + H(+)</text>
        <dbReference type="Rhea" id="RHEA:17989"/>
        <dbReference type="Rhea" id="RHEA-COMP:9863"/>
        <dbReference type="Rhea" id="RHEA-COMP:11604"/>
        <dbReference type="ChEBI" id="CHEBI:15378"/>
        <dbReference type="ChEBI" id="CHEBI:29999"/>
        <dbReference type="ChEBI" id="CHEBI:30616"/>
        <dbReference type="ChEBI" id="CHEBI:83421"/>
        <dbReference type="ChEBI" id="CHEBI:456216"/>
        <dbReference type="EC" id="2.7.11.1"/>
    </reaction>
</comment>
<keyword evidence="10" id="KW-1133">Transmembrane helix</keyword>
<keyword evidence="9" id="KW-0067">ATP-binding</keyword>
<dbReference type="SUPFAM" id="SSF56112">
    <property type="entry name" value="Protein kinase-like (PK-like)"/>
    <property type="match status" value="2"/>
</dbReference>
<name>A0A068V9Q1_COFCA</name>
<dbReference type="Gene3D" id="3.30.200.20">
    <property type="entry name" value="Phosphorylase Kinase, domain 1"/>
    <property type="match status" value="1"/>
</dbReference>
<dbReference type="OMA" id="MTWEKLF"/>
<evidence type="ECO:0000256" key="1">
    <source>
        <dbReference type="ARBA" id="ARBA00004479"/>
    </source>
</evidence>
<evidence type="ECO:0000256" key="6">
    <source>
        <dbReference type="ARBA" id="ARBA00022729"/>
    </source>
</evidence>
<comment type="catalytic activity">
    <reaction evidence="13">
        <text>L-threonyl-[protein] + ATP = O-phospho-L-threonyl-[protein] + ADP + H(+)</text>
        <dbReference type="Rhea" id="RHEA:46608"/>
        <dbReference type="Rhea" id="RHEA-COMP:11060"/>
        <dbReference type="Rhea" id="RHEA-COMP:11605"/>
        <dbReference type="ChEBI" id="CHEBI:15378"/>
        <dbReference type="ChEBI" id="CHEBI:30013"/>
        <dbReference type="ChEBI" id="CHEBI:30616"/>
        <dbReference type="ChEBI" id="CHEBI:61977"/>
        <dbReference type="ChEBI" id="CHEBI:456216"/>
        <dbReference type="EC" id="2.7.11.1"/>
    </reaction>
</comment>
<dbReference type="SMART" id="SM00220">
    <property type="entry name" value="S_TKc"/>
    <property type="match status" value="1"/>
</dbReference>
<dbReference type="STRING" id="49390.A0A068V9Q1"/>
<dbReference type="Gene3D" id="1.10.510.10">
    <property type="entry name" value="Transferase(Phosphotransferase) domain 1"/>
    <property type="match status" value="2"/>
</dbReference>
<keyword evidence="17" id="KW-1185">Reference proteome</keyword>
<dbReference type="GO" id="GO:0005524">
    <property type="term" value="F:ATP binding"/>
    <property type="evidence" value="ECO:0007669"/>
    <property type="project" value="UniProtKB-KW"/>
</dbReference>
<evidence type="ECO:0000259" key="15">
    <source>
        <dbReference type="PROSITE" id="PS50011"/>
    </source>
</evidence>
<keyword evidence="4" id="KW-0808">Transferase</keyword>
<dbReference type="Pfam" id="PF00069">
    <property type="entry name" value="Pkinase"/>
    <property type="match status" value="1"/>
</dbReference>
<keyword evidence="12" id="KW-0325">Glycoprotein</keyword>
<keyword evidence="6" id="KW-0732">Signal</keyword>
<dbReference type="Pfam" id="PF07714">
    <property type="entry name" value="PK_Tyr_Ser-Thr"/>
    <property type="match status" value="1"/>
</dbReference>
<reference evidence="17" key="1">
    <citation type="journal article" date="2014" name="Science">
        <title>The coffee genome provides insight into the convergent evolution of caffeine biosynthesis.</title>
        <authorList>
            <person name="Denoeud F."/>
            <person name="Carretero-Paulet L."/>
            <person name="Dereeper A."/>
            <person name="Droc G."/>
            <person name="Guyot R."/>
            <person name="Pietrella M."/>
            <person name="Zheng C."/>
            <person name="Alberti A."/>
            <person name="Anthony F."/>
            <person name="Aprea G."/>
            <person name="Aury J.M."/>
            <person name="Bento P."/>
            <person name="Bernard M."/>
            <person name="Bocs S."/>
            <person name="Campa C."/>
            <person name="Cenci A."/>
            <person name="Combes M.C."/>
            <person name="Crouzillat D."/>
            <person name="Da Silva C."/>
            <person name="Daddiego L."/>
            <person name="De Bellis F."/>
            <person name="Dussert S."/>
            <person name="Garsmeur O."/>
            <person name="Gayraud T."/>
            <person name="Guignon V."/>
            <person name="Jahn K."/>
            <person name="Jamilloux V."/>
            <person name="Joet T."/>
            <person name="Labadie K."/>
            <person name="Lan T."/>
            <person name="Leclercq J."/>
            <person name="Lepelley M."/>
            <person name="Leroy T."/>
            <person name="Li L.T."/>
            <person name="Librado P."/>
            <person name="Lopez L."/>
            <person name="Munoz A."/>
            <person name="Noel B."/>
            <person name="Pallavicini A."/>
            <person name="Perrotta G."/>
            <person name="Poncet V."/>
            <person name="Pot D."/>
            <person name="Priyono X."/>
            <person name="Rigoreau M."/>
            <person name="Rouard M."/>
            <person name="Rozas J."/>
            <person name="Tranchant-Dubreuil C."/>
            <person name="VanBuren R."/>
            <person name="Zhang Q."/>
            <person name="Andrade A.C."/>
            <person name="Argout X."/>
            <person name="Bertrand B."/>
            <person name="de Kochko A."/>
            <person name="Graziosi G."/>
            <person name="Henry R.J."/>
            <person name="Jayarama X."/>
            <person name="Ming R."/>
            <person name="Nagai C."/>
            <person name="Rounsley S."/>
            <person name="Sankoff D."/>
            <person name="Giuliano G."/>
            <person name="Albert V.A."/>
            <person name="Wincker P."/>
            <person name="Lashermes P."/>
        </authorList>
    </citation>
    <scope>NUCLEOTIDE SEQUENCE [LARGE SCALE GENOMIC DNA]</scope>
    <source>
        <strain evidence="17">cv. DH200-94</strain>
    </source>
</reference>
<evidence type="ECO:0000256" key="8">
    <source>
        <dbReference type="ARBA" id="ARBA00022777"/>
    </source>
</evidence>
<evidence type="ECO:0000313" key="16">
    <source>
        <dbReference type="EMBL" id="CDP17500.1"/>
    </source>
</evidence>
<evidence type="ECO:0000256" key="14">
    <source>
        <dbReference type="ARBA" id="ARBA00048679"/>
    </source>
</evidence>
<dbReference type="InterPro" id="IPR011009">
    <property type="entry name" value="Kinase-like_dom_sf"/>
</dbReference>
<dbReference type="PhylomeDB" id="A0A068V9Q1"/>
<dbReference type="PANTHER" id="PTHR27009">
    <property type="entry name" value="RUST RESISTANCE KINASE LR10-RELATED"/>
    <property type="match status" value="1"/>
</dbReference>
<dbReference type="FunFam" id="1.10.510.10:FF:001023">
    <property type="entry name" value="Os07g0541700 protein"/>
    <property type="match status" value="1"/>
</dbReference>
<dbReference type="EMBL" id="HG739248">
    <property type="protein sequence ID" value="CDP17500.1"/>
    <property type="molecule type" value="Genomic_DNA"/>
</dbReference>
<dbReference type="AlphaFoldDB" id="A0A068V9Q1"/>
<dbReference type="InterPro" id="IPR008271">
    <property type="entry name" value="Ser/Thr_kinase_AS"/>
</dbReference>
<dbReference type="OrthoDB" id="4062651at2759"/>
<dbReference type="InterPro" id="IPR045874">
    <property type="entry name" value="LRK10/LRL21-25-like"/>
</dbReference>
<accession>A0A068V9Q1</accession>
<evidence type="ECO:0000256" key="3">
    <source>
        <dbReference type="ARBA" id="ARBA00022527"/>
    </source>
</evidence>
<evidence type="ECO:0000256" key="2">
    <source>
        <dbReference type="ARBA" id="ARBA00012513"/>
    </source>
</evidence>
<protein>
    <recommendedName>
        <fullName evidence="2">non-specific serine/threonine protein kinase</fullName>
        <ecNumber evidence="2">2.7.11.1</ecNumber>
    </recommendedName>
</protein>
<keyword evidence="8" id="KW-0418">Kinase</keyword>
<dbReference type="GO" id="GO:0004674">
    <property type="term" value="F:protein serine/threonine kinase activity"/>
    <property type="evidence" value="ECO:0007669"/>
    <property type="project" value="UniProtKB-KW"/>
</dbReference>
<evidence type="ECO:0000256" key="5">
    <source>
        <dbReference type="ARBA" id="ARBA00022692"/>
    </source>
</evidence>
<keyword evidence="5" id="KW-0812">Transmembrane</keyword>
<dbReference type="PROSITE" id="PS00108">
    <property type="entry name" value="PROTEIN_KINASE_ST"/>
    <property type="match status" value="1"/>
</dbReference>
<evidence type="ECO:0000256" key="9">
    <source>
        <dbReference type="ARBA" id="ARBA00022840"/>
    </source>
</evidence>
<dbReference type="PROSITE" id="PS50011">
    <property type="entry name" value="PROTEIN_KINASE_DOM"/>
    <property type="match status" value="1"/>
</dbReference>
<gene>
    <name evidence="16" type="ORF">GSCOC_T00007937001</name>
</gene>
<proteinExistence type="predicted"/>
<comment type="subcellular location">
    <subcellularLocation>
        <location evidence="1">Membrane</location>
        <topology evidence="1">Single-pass type I membrane protein</topology>
    </subcellularLocation>
</comment>
<feature type="domain" description="Protein kinase" evidence="15">
    <location>
        <begin position="13"/>
        <end position="332"/>
    </location>
</feature>
<evidence type="ECO:0000313" key="17">
    <source>
        <dbReference type="Proteomes" id="UP000295252"/>
    </source>
</evidence>
<dbReference type="GO" id="GO:0016020">
    <property type="term" value="C:membrane"/>
    <property type="evidence" value="ECO:0007669"/>
    <property type="project" value="UniProtKB-SubCell"/>
</dbReference>
<dbReference type="EC" id="2.7.11.1" evidence="2"/>
<keyword evidence="3" id="KW-0723">Serine/threonine-protein kinase</keyword>
<evidence type="ECO:0000256" key="12">
    <source>
        <dbReference type="ARBA" id="ARBA00023180"/>
    </source>
</evidence>
<evidence type="ECO:0000256" key="4">
    <source>
        <dbReference type="ARBA" id="ARBA00022679"/>
    </source>
</evidence>
<keyword evidence="11" id="KW-0472">Membrane</keyword>
<dbReference type="InterPro" id="IPR000719">
    <property type="entry name" value="Prot_kinase_dom"/>
</dbReference>
<evidence type="ECO:0000256" key="11">
    <source>
        <dbReference type="ARBA" id="ARBA00023136"/>
    </source>
</evidence>
<dbReference type="InterPro" id="IPR001245">
    <property type="entry name" value="Ser-Thr/Tyr_kinase_cat_dom"/>
</dbReference>
<keyword evidence="7" id="KW-0547">Nucleotide-binding</keyword>
<evidence type="ECO:0000256" key="7">
    <source>
        <dbReference type="ARBA" id="ARBA00022741"/>
    </source>
</evidence>
<evidence type="ECO:0000256" key="13">
    <source>
        <dbReference type="ARBA" id="ARBA00047899"/>
    </source>
</evidence>